<evidence type="ECO:0000256" key="1">
    <source>
        <dbReference type="ARBA" id="ARBA00007532"/>
    </source>
</evidence>
<dbReference type="InterPro" id="IPR004099">
    <property type="entry name" value="Pyr_nucl-diS_OxRdtase_dimer"/>
</dbReference>
<dbReference type="GO" id="GO:0005737">
    <property type="term" value="C:cytoplasm"/>
    <property type="evidence" value="ECO:0007669"/>
    <property type="project" value="UniProtKB-ARBA"/>
</dbReference>
<feature type="binding site" evidence="12">
    <location>
        <position position="269"/>
    </location>
    <ligand>
        <name>NAD(+)</name>
        <dbReference type="ChEBI" id="CHEBI:57540"/>
    </ligand>
</feature>
<evidence type="ECO:0000256" key="11">
    <source>
        <dbReference type="PIRSR" id="PIRSR000350-2"/>
    </source>
</evidence>
<dbReference type="SUPFAM" id="SSF51905">
    <property type="entry name" value="FAD/NAD(P)-binding domain"/>
    <property type="match status" value="1"/>
</dbReference>
<keyword evidence="7 12" id="KW-0520">NAD</keyword>
<evidence type="ECO:0000256" key="8">
    <source>
        <dbReference type="ARBA" id="ARBA00023157"/>
    </source>
</evidence>
<gene>
    <name evidence="17" type="primary">lpdA</name>
    <name evidence="17" type="ORF">DW016_03580</name>
</gene>
<dbReference type="InterPro" id="IPR050151">
    <property type="entry name" value="Class-I_Pyr_Nuc-Dis_Oxidored"/>
</dbReference>
<feature type="binding site" evidence="12">
    <location>
        <position position="309"/>
    </location>
    <ligand>
        <name>FAD</name>
        <dbReference type="ChEBI" id="CHEBI:57692"/>
    </ligand>
</feature>
<comment type="cofactor">
    <cofactor evidence="12 14">
        <name>FAD</name>
        <dbReference type="ChEBI" id="CHEBI:57692"/>
    </cofactor>
    <text evidence="12 14">Binds 1 FAD per subunit.</text>
</comment>
<name>A0A3E3K3M6_9FIRM</name>
<dbReference type="PRINTS" id="PR00368">
    <property type="entry name" value="FADPNR"/>
</dbReference>
<dbReference type="Gene3D" id="3.30.390.30">
    <property type="match status" value="1"/>
</dbReference>
<dbReference type="InterPro" id="IPR001100">
    <property type="entry name" value="Pyr_nuc-diS_OxRdtase"/>
</dbReference>
<protein>
    <recommendedName>
        <fullName evidence="3 14">Dihydrolipoyl dehydrogenase</fullName>
        <ecNumber evidence="2 14">1.8.1.4</ecNumber>
    </recommendedName>
</protein>
<evidence type="ECO:0000256" key="5">
    <source>
        <dbReference type="ARBA" id="ARBA00022827"/>
    </source>
</evidence>
<evidence type="ECO:0000256" key="10">
    <source>
        <dbReference type="ARBA" id="ARBA00049187"/>
    </source>
</evidence>
<dbReference type="PROSITE" id="PS00076">
    <property type="entry name" value="PYRIDINE_REDOX_1"/>
    <property type="match status" value="1"/>
</dbReference>
<dbReference type="AlphaFoldDB" id="A0A3E3K3M6"/>
<evidence type="ECO:0000256" key="14">
    <source>
        <dbReference type="RuleBase" id="RU003692"/>
    </source>
</evidence>
<dbReference type="Pfam" id="PF02852">
    <property type="entry name" value="Pyr_redox_dim"/>
    <property type="match status" value="1"/>
</dbReference>
<dbReference type="PANTHER" id="PTHR22912">
    <property type="entry name" value="DISULFIDE OXIDOREDUCTASE"/>
    <property type="match status" value="1"/>
</dbReference>
<accession>A0A3E3K3M6</accession>
<dbReference type="PRINTS" id="PR00411">
    <property type="entry name" value="PNDRDTASEI"/>
</dbReference>
<comment type="catalytic activity">
    <reaction evidence="10 14">
        <text>N(6)-[(R)-dihydrolipoyl]-L-lysyl-[protein] + NAD(+) = N(6)-[(R)-lipoyl]-L-lysyl-[protein] + NADH + H(+)</text>
        <dbReference type="Rhea" id="RHEA:15045"/>
        <dbReference type="Rhea" id="RHEA-COMP:10474"/>
        <dbReference type="Rhea" id="RHEA-COMP:10475"/>
        <dbReference type="ChEBI" id="CHEBI:15378"/>
        <dbReference type="ChEBI" id="CHEBI:57540"/>
        <dbReference type="ChEBI" id="CHEBI:57945"/>
        <dbReference type="ChEBI" id="CHEBI:83099"/>
        <dbReference type="ChEBI" id="CHEBI:83100"/>
        <dbReference type="EC" id="1.8.1.4"/>
    </reaction>
</comment>
<feature type="binding site" evidence="12">
    <location>
        <position position="202"/>
    </location>
    <ligand>
        <name>NAD(+)</name>
        <dbReference type="ChEBI" id="CHEBI:57540"/>
    </ligand>
</feature>
<evidence type="ECO:0000259" key="15">
    <source>
        <dbReference type="Pfam" id="PF02852"/>
    </source>
</evidence>
<proteinExistence type="inferred from homology"/>
<feature type="disulfide bond" description="Redox-active" evidence="13">
    <location>
        <begin position="42"/>
        <end position="47"/>
    </location>
</feature>
<keyword evidence="18" id="KW-1185">Reference proteome</keyword>
<evidence type="ECO:0000313" key="18">
    <source>
        <dbReference type="Proteomes" id="UP000261080"/>
    </source>
</evidence>
<evidence type="ECO:0000256" key="4">
    <source>
        <dbReference type="ARBA" id="ARBA00022630"/>
    </source>
</evidence>
<dbReference type="NCBIfam" id="TIGR01350">
    <property type="entry name" value="lipoamide_DH"/>
    <property type="match status" value="1"/>
</dbReference>
<dbReference type="InterPro" id="IPR023753">
    <property type="entry name" value="FAD/NAD-binding_dom"/>
</dbReference>
<feature type="binding site" evidence="12">
    <location>
        <position position="114"/>
    </location>
    <ligand>
        <name>FAD</name>
        <dbReference type="ChEBI" id="CHEBI:57692"/>
    </ligand>
</feature>
<evidence type="ECO:0000256" key="3">
    <source>
        <dbReference type="ARBA" id="ARBA00016961"/>
    </source>
</evidence>
<dbReference type="InterPro" id="IPR012999">
    <property type="entry name" value="Pyr_OxRdtase_I_AS"/>
</dbReference>
<dbReference type="RefSeq" id="WP_117493248.1">
    <property type="nucleotide sequence ID" value="NZ_QVLX01000002.1"/>
</dbReference>
<evidence type="ECO:0000256" key="9">
    <source>
        <dbReference type="ARBA" id="ARBA00023284"/>
    </source>
</evidence>
<keyword evidence="5 12" id="KW-0274">FAD</keyword>
<comment type="miscellaneous">
    <text evidence="14">The active site is a redox-active disulfide bond.</text>
</comment>
<evidence type="ECO:0000256" key="7">
    <source>
        <dbReference type="ARBA" id="ARBA00023027"/>
    </source>
</evidence>
<dbReference type="GO" id="GO:0006103">
    <property type="term" value="P:2-oxoglutarate metabolic process"/>
    <property type="evidence" value="ECO:0007669"/>
    <property type="project" value="TreeGrafter"/>
</dbReference>
<sequence length="468" mass="50126">MEGQFDLIVIGAGPGGYVAAIKAAKLGLKTAVIENREVGGTCLNRGCIPAKAMIHASSIYREMQNSEEIGIFASEVTYDYGRILEYKERTTRQLVQGIEQVLKANSVEIICGTGTLLPGNEVKVASEEGEELLKAKDVLLASGSRPLRIPIPGIDLPGVITSDDLFRMKEVPESLVMIGGGVISVEFATVYAALGTKVTILEAMPRLVPNMDKEISQNLKMILKKRGIEIHTAAAVQSIEQDEDGYLCHYTEKEKEQQAKGAYVLCAVGRCANTDGLLGEDMTLELAGGRVVVDEHFATSMPHVYAIGDLIGGAQLAHAASAQGVAVAERLAGKARSIDVNVIPGCVYTDPEIASAGLTEDEAKEKGIEVETGKFIMSANGRSIITKEERGFIKVVADKDSHVILGAQMMCARATDMIGEFVTAITNQMTVSQLLKGMRAHPTYNEGIGEALEELEGGAIHVLPKKKR</sequence>
<dbReference type="EC" id="1.8.1.4" evidence="2 14"/>
<evidence type="ECO:0000256" key="12">
    <source>
        <dbReference type="PIRSR" id="PIRSR000350-3"/>
    </source>
</evidence>
<keyword evidence="4 14" id="KW-0285">Flavoprotein</keyword>
<evidence type="ECO:0000256" key="2">
    <source>
        <dbReference type="ARBA" id="ARBA00012608"/>
    </source>
</evidence>
<keyword evidence="9 14" id="KW-0676">Redox-active center</keyword>
<dbReference type="PANTHER" id="PTHR22912:SF151">
    <property type="entry name" value="DIHYDROLIPOYL DEHYDROGENASE, MITOCHONDRIAL"/>
    <property type="match status" value="1"/>
</dbReference>
<feature type="binding site" evidence="12">
    <location>
        <position position="51"/>
    </location>
    <ligand>
        <name>FAD</name>
        <dbReference type="ChEBI" id="CHEBI:57692"/>
    </ligand>
</feature>
<dbReference type="Gene3D" id="3.50.50.60">
    <property type="entry name" value="FAD/NAD(P)-binding domain"/>
    <property type="match status" value="2"/>
</dbReference>
<evidence type="ECO:0000256" key="6">
    <source>
        <dbReference type="ARBA" id="ARBA00023002"/>
    </source>
</evidence>
<comment type="similarity">
    <text evidence="1 14">Belongs to the class-I pyridine nucleotide-disulfide oxidoreductase family.</text>
</comment>
<evidence type="ECO:0000256" key="13">
    <source>
        <dbReference type="PIRSR" id="PIRSR000350-4"/>
    </source>
</evidence>
<feature type="domain" description="Pyridine nucleotide-disulphide oxidoreductase dimerisation" evidence="15">
    <location>
        <begin position="343"/>
        <end position="451"/>
    </location>
</feature>
<dbReference type="Proteomes" id="UP000261080">
    <property type="component" value="Unassembled WGS sequence"/>
</dbReference>
<keyword evidence="8" id="KW-1015">Disulfide bond</keyword>
<dbReference type="GO" id="GO:0004148">
    <property type="term" value="F:dihydrolipoyl dehydrogenase (NADH) activity"/>
    <property type="evidence" value="ECO:0007669"/>
    <property type="project" value="UniProtKB-EC"/>
</dbReference>
<reference evidence="17 18" key="1">
    <citation type="submission" date="2018-08" db="EMBL/GenBank/DDBJ databases">
        <title>A genome reference for cultivated species of the human gut microbiota.</title>
        <authorList>
            <person name="Zou Y."/>
            <person name="Xue W."/>
            <person name="Luo G."/>
        </authorList>
    </citation>
    <scope>NUCLEOTIDE SEQUENCE [LARGE SCALE GENOMIC DNA]</scope>
    <source>
        <strain evidence="17 18">AF37-2AT</strain>
    </source>
</reference>
<dbReference type="FunFam" id="3.30.390.30:FF:000001">
    <property type="entry name" value="Dihydrolipoyl dehydrogenase"/>
    <property type="match status" value="1"/>
</dbReference>
<dbReference type="InterPro" id="IPR006258">
    <property type="entry name" value="Lipoamide_DH"/>
</dbReference>
<keyword evidence="12" id="KW-0547">Nucleotide-binding</keyword>
<dbReference type="SUPFAM" id="SSF55424">
    <property type="entry name" value="FAD/NAD-linked reductases, dimerisation (C-terminal) domain"/>
    <property type="match status" value="1"/>
</dbReference>
<dbReference type="InterPro" id="IPR036188">
    <property type="entry name" value="FAD/NAD-bd_sf"/>
</dbReference>
<dbReference type="Pfam" id="PF07992">
    <property type="entry name" value="Pyr_redox_2"/>
    <property type="match status" value="1"/>
</dbReference>
<dbReference type="PIRSF" id="PIRSF000350">
    <property type="entry name" value="Mercury_reductase_MerA"/>
    <property type="match status" value="1"/>
</dbReference>
<keyword evidence="6 14" id="KW-0560">Oxidoreductase</keyword>
<dbReference type="InterPro" id="IPR016156">
    <property type="entry name" value="FAD/NAD-linked_Rdtase_dimer_sf"/>
</dbReference>
<feature type="domain" description="FAD/NAD(P)-binding" evidence="16">
    <location>
        <begin position="5"/>
        <end position="324"/>
    </location>
</feature>
<feature type="binding site" evidence="12">
    <location>
        <begin position="179"/>
        <end position="186"/>
    </location>
    <ligand>
        <name>NAD(+)</name>
        <dbReference type="ChEBI" id="CHEBI:57540"/>
    </ligand>
</feature>
<evidence type="ECO:0000313" key="17">
    <source>
        <dbReference type="EMBL" id="RGE88630.1"/>
    </source>
</evidence>
<dbReference type="GO" id="GO:0050660">
    <property type="term" value="F:flavin adenine dinucleotide binding"/>
    <property type="evidence" value="ECO:0007669"/>
    <property type="project" value="InterPro"/>
</dbReference>
<dbReference type="OrthoDB" id="9807946at2"/>
<feature type="active site" description="Proton acceptor" evidence="11">
    <location>
        <position position="441"/>
    </location>
</feature>
<comment type="caution">
    <text evidence="17">The sequence shown here is derived from an EMBL/GenBank/DDBJ whole genome shotgun (WGS) entry which is preliminary data.</text>
</comment>
<dbReference type="EMBL" id="QVLX01000002">
    <property type="protein sequence ID" value="RGE88630.1"/>
    <property type="molecule type" value="Genomic_DNA"/>
</dbReference>
<organism evidence="17 18">
    <name type="scientific">Sellimonas intestinalis</name>
    <dbReference type="NCBI Taxonomy" id="1653434"/>
    <lineage>
        <taxon>Bacteria</taxon>
        <taxon>Bacillati</taxon>
        <taxon>Bacillota</taxon>
        <taxon>Clostridia</taxon>
        <taxon>Lachnospirales</taxon>
        <taxon>Lachnospiraceae</taxon>
        <taxon>Sellimonas</taxon>
    </lineage>
</organism>
<evidence type="ECO:0000259" key="16">
    <source>
        <dbReference type="Pfam" id="PF07992"/>
    </source>
</evidence>